<name>A0ABR3B2Z1_PHYBL</name>
<accession>A0ABR3B2Z1</accession>
<dbReference type="EMBL" id="JBCLYO010000006">
    <property type="protein sequence ID" value="KAL0087757.1"/>
    <property type="molecule type" value="Genomic_DNA"/>
</dbReference>
<feature type="coiled-coil region" evidence="1">
    <location>
        <begin position="420"/>
        <end position="546"/>
    </location>
</feature>
<feature type="coiled-coil region" evidence="1">
    <location>
        <begin position="574"/>
        <end position="736"/>
    </location>
</feature>
<evidence type="ECO:0000256" key="1">
    <source>
        <dbReference type="SAM" id="Coils"/>
    </source>
</evidence>
<reference evidence="3 4" key="1">
    <citation type="submission" date="2024-04" db="EMBL/GenBank/DDBJ databases">
        <title>Symmetric and asymmetric DNA N6-adenine methylation regulates different biological responses in Mucorales.</title>
        <authorList>
            <consortium name="Lawrence Berkeley National Laboratory"/>
            <person name="Lax C."/>
            <person name="Mondo S.J."/>
            <person name="Osorio-Concepcion M."/>
            <person name="Muszewska A."/>
            <person name="Corrochano-Luque M."/>
            <person name="Gutierrez G."/>
            <person name="Riley R."/>
            <person name="Lipzen A."/>
            <person name="Guo J."/>
            <person name="Hundley H."/>
            <person name="Amirebrahimi M."/>
            <person name="Ng V."/>
            <person name="Lorenzo-Gutierrez D."/>
            <person name="Binder U."/>
            <person name="Yang J."/>
            <person name="Song Y."/>
            <person name="Canovas D."/>
            <person name="Navarro E."/>
            <person name="Freitag M."/>
            <person name="Gabaldon T."/>
            <person name="Grigoriev I.V."/>
            <person name="Corrochano L.M."/>
            <person name="Nicolas F.E."/>
            <person name="Garre V."/>
        </authorList>
    </citation>
    <scope>NUCLEOTIDE SEQUENCE [LARGE SCALE GENOMIC DNA]</scope>
    <source>
        <strain evidence="3 4">L51</strain>
    </source>
</reference>
<feature type="compositionally biased region" description="Basic residues" evidence="2">
    <location>
        <begin position="20"/>
        <end position="32"/>
    </location>
</feature>
<feature type="coiled-coil region" evidence="1">
    <location>
        <begin position="156"/>
        <end position="183"/>
    </location>
</feature>
<dbReference type="Proteomes" id="UP001448207">
    <property type="component" value="Unassembled WGS sequence"/>
</dbReference>
<evidence type="ECO:0008006" key="5">
    <source>
        <dbReference type="Google" id="ProtNLM"/>
    </source>
</evidence>
<evidence type="ECO:0000313" key="3">
    <source>
        <dbReference type="EMBL" id="KAL0087757.1"/>
    </source>
</evidence>
<evidence type="ECO:0000313" key="4">
    <source>
        <dbReference type="Proteomes" id="UP001448207"/>
    </source>
</evidence>
<feature type="compositionally biased region" description="Polar residues" evidence="2">
    <location>
        <begin position="263"/>
        <end position="274"/>
    </location>
</feature>
<organism evidence="3 4">
    <name type="scientific">Phycomyces blakesleeanus</name>
    <dbReference type="NCBI Taxonomy" id="4837"/>
    <lineage>
        <taxon>Eukaryota</taxon>
        <taxon>Fungi</taxon>
        <taxon>Fungi incertae sedis</taxon>
        <taxon>Mucoromycota</taxon>
        <taxon>Mucoromycotina</taxon>
        <taxon>Mucoromycetes</taxon>
        <taxon>Mucorales</taxon>
        <taxon>Phycomycetaceae</taxon>
        <taxon>Phycomyces</taxon>
    </lineage>
</organism>
<sequence length="868" mass="99551">MQVDTLQGYVNNEYPTKTARKSYSKSTLKHKTSTQDTYFTKLPPLDSSREQTSVSKAAFEDTDGSETETVLDTPTGWADTYTLLRRSDTWANNHSAPGNNPIFRSRLSLPPLPQHDESMALVANRKANVHATKRKTFSGYEISSDDDEEDLPEGQVQFLERQLQQLHKNMAQQEEREIHLRQQLESALRPKESTNSEEPLGLYQSTFQQLNSLADERLMSRTAPDRYRRGSFWNDYQNAWSGSEIDHLFSLTSQDANEEVSKTESSPNSSVTTHTSKETKSGDELRRLKAIVCNFRDTIGLTGTDTPVQATSCLKQQSNLMEYDAFDPSSVEAGVKWYKSQHAAFCSQILTYLDEWIDRDTTNKQAMADGVLKKQGDRSVLGRTNEEISLETISLRNQNLSLVHALQKLQGHHAALSASLKKNKRENTKLQVRIQKIETSLSKHKEQTINNVSVPSIPVKADIIPIAQWKKAQDEWSKKIESEREQSESTIAALNKSMTESLEEKEEIEQTLDAMRTEMETMLEELEESRQESERFRDQANGLRSDLDLLSKMDDEHKSDHVLYLLQTEAQAQINEMEKETKRQDLVIKDLRNDLRTIESLYREAKQAKATQDKELGRLQSIRERAAEVDIQRKTLEAKLFEAEKLKAEAELKEEMVKAQTKQLQEDFKDSITNLQTQLDEAKNELAARRPNGTDNEAASIEKALERAVAERDAELSKLQKTLEQTERKMAHQEASYITRQEQEKAAWKVLIEEQSGLEHQRNLDIFKVQHSRDIREMACQIADLESEIESLERRHSEESSHFAIIKREQTAIEEKARLEKVEWITVERELRQSIVVLEQKTIGLEGETVRLYGKNLDLAHRLGQMDP</sequence>
<feature type="region of interest" description="Disordered" evidence="2">
    <location>
        <begin position="256"/>
        <end position="282"/>
    </location>
</feature>
<keyword evidence="4" id="KW-1185">Reference proteome</keyword>
<feature type="coiled-coil region" evidence="1">
    <location>
        <begin position="768"/>
        <end position="802"/>
    </location>
</feature>
<protein>
    <recommendedName>
        <fullName evidence="5">Up-regulated during septation protein 1 domain-containing protein</fullName>
    </recommendedName>
</protein>
<evidence type="ECO:0000256" key="2">
    <source>
        <dbReference type="SAM" id="MobiDB-lite"/>
    </source>
</evidence>
<keyword evidence="1" id="KW-0175">Coiled coil</keyword>
<gene>
    <name evidence="3" type="ORF">J3Q64DRAFT_1734302</name>
</gene>
<comment type="caution">
    <text evidence="3">The sequence shown here is derived from an EMBL/GenBank/DDBJ whole genome shotgun (WGS) entry which is preliminary data.</text>
</comment>
<feature type="region of interest" description="Disordered" evidence="2">
    <location>
        <begin position="20"/>
        <end position="52"/>
    </location>
</feature>
<proteinExistence type="predicted"/>